<dbReference type="InterPro" id="IPR018330">
    <property type="entry name" value="RecT_fam"/>
</dbReference>
<feature type="region of interest" description="Disordered" evidence="1">
    <location>
        <begin position="221"/>
        <end position="249"/>
    </location>
</feature>
<feature type="compositionally biased region" description="Basic and acidic residues" evidence="1">
    <location>
        <begin position="221"/>
        <end position="231"/>
    </location>
</feature>
<organism evidence="2 3">
    <name type="scientific">Sedimentibacter acidaminivorans</name>
    <dbReference type="NCBI Taxonomy" id="913099"/>
    <lineage>
        <taxon>Bacteria</taxon>
        <taxon>Bacillati</taxon>
        <taxon>Bacillota</taxon>
        <taxon>Tissierellia</taxon>
        <taxon>Sedimentibacter</taxon>
    </lineage>
</organism>
<evidence type="ECO:0000313" key="3">
    <source>
        <dbReference type="Proteomes" id="UP001519342"/>
    </source>
</evidence>
<evidence type="ECO:0000313" key="2">
    <source>
        <dbReference type="EMBL" id="MBP1924618.1"/>
    </source>
</evidence>
<proteinExistence type="predicted"/>
<name>A0ABS4GAB5_9FIRM</name>
<keyword evidence="3" id="KW-1185">Reference proteome</keyword>
<accession>A0ABS4GAB5</accession>
<comment type="caution">
    <text evidence="2">The sequence shown here is derived from an EMBL/GenBank/DDBJ whole genome shotgun (WGS) entry which is preliminary data.</text>
</comment>
<reference evidence="2 3" key="1">
    <citation type="submission" date="2021-03" db="EMBL/GenBank/DDBJ databases">
        <title>Genomic Encyclopedia of Type Strains, Phase IV (KMG-IV): sequencing the most valuable type-strain genomes for metagenomic binning, comparative biology and taxonomic classification.</title>
        <authorList>
            <person name="Goeker M."/>
        </authorList>
    </citation>
    <scope>NUCLEOTIDE SEQUENCE [LARGE SCALE GENOMIC DNA]</scope>
    <source>
        <strain evidence="2 3">DSM 24004</strain>
    </source>
</reference>
<dbReference type="EMBL" id="JAGGKS010000001">
    <property type="protein sequence ID" value="MBP1924618.1"/>
    <property type="molecule type" value="Genomic_DNA"/>
</dbReference>
<dbReference type="NCBIfam" id="TIGR01913">
    <property type="entry name" value="bet_lambda"/>
    <property type="match status" value="1"/>
</dbReference>
<protein>
    <submittedName>
        <fullName evidence="2">Phage recombination protein Bet</fullName>
    </submittedName>
</protein>
<evidence type="ECO:0000256" key="1">
    <source>
        <dbReference type="SAM" id="MobiDB-lite"/>
    </source>
</evidence>
<dbReference type="Pfam" id="PF03837">
    <property type="entry name" value="RecT"/>
    <property type="match status" value="1"/>
</dbReference>
<feature type="compositionally biased region" description="Low complexity" evidence="1">
    <location>
        <begin position="232"/>
        <end position="241"/>
    </location>
</feature>
<dbReference type="Proteomes" id="UP001519342">
    <property type="component" value="Unassembled WGS sequence"/>
</dbReference>
<sequence>MTQAKNETIKNEVLTKEKAEMTYTYQANGEEITLTPNAVRDYLTKGNVAITGQEAILFMNMCKYQKLNPFIGEAYLVKFGDKPADQIIGRAAFEKRAEIHEQYDGYKAGLILARDGEVVEVEGSFCLKTDMLLGGWCEVYRKDRKHPIIAKVNFDEYNKGKSTWLSIPKTMIRKVAIVQALREAFPSNLGGMYVEEEMNFEDATPIEDKVKNEIKQEANRKTLRVKEDKPPVQDIQDAQIIDPDEEPDF</sequence>
<dbReference type="InterPro" id="IPR010183">
    <property type="entry name" value="Phage_lambda_Bet"/>
</dbReference>
<dbReference type="RefSeq" id="WP_245210271.1">
    <property type="nucleotide sequence ID" value="NZ_JAGGKS010000001.1"/>
</dbReference>
<gene>
    <name evidence="2" type="ORF">J2Z76_000471</name>
</gene>